<dbReference type="Proteomes" id="UP001107558">
    <property type="component" value="Chromosome 1"/>
</dbReference>
<dbReference type="OrthoDB" id="10253041at2759"/>
<protein>
    <submittedName>
        <fullName evidence="1">Uncharacterized protein</fullName>
    </submittedName>
</protein>
<reference evidence="1" key="1">
    <citation type="submission" date="2021-03" db="EMBL/GenBank/DDBJ databases">
        <title>Chromosome level genome of the anhydrobiotic midge Polypedilum vanderplanki.</title>
        <authorList>
            <person name="Yoshida Y."/>
            <person name="Kikawada T."/>
            <person name="Gusev O."/>
        </authorList>
    </citation>
    <scope>NUCLEOTIDE SEQUENCE</scope>
    <source>
        <strain evidence="1">NIAS01</strain>
        <tissue evidence="1">Whole body or cell culture</tissue>
    </source>
</reference>
<proteinExistence type="predicted"/>
<comment type="caution">
    <text evidence="1">The sequence shown here is derived from an EMBL/GenBank/DDBJ whole genome shotgun (WGS) entry which is preliminary data.</text>
</comment>
<accession>A0A9J6CSW1</accession>
<evidence type="ECO:0000313" key="1">
    <source>
        <dbReference type="EMBL" id="KAG5685064.1"/>
    </source>
</evidence>
<gene>
    <name evidence="1" type="ORF">PVAND_014265</name>
</gene>
<sequence>MRLSTPICNTAGYLGSFLSNTLKTNQLEVNTDVRTLRPIARLKEPRDLFALPKERDNECAQQLPRWPNECQVLDERAYHIEWSPEQPEPYYKATGKELQPRSVGEEHGIIVYNYMPISAVHYVSIQYSKEIAI</sequence>
<organism evidence="1 2">
    <name type="scientific">Polypedilum vanderplanki</name>
    <name type="common">Sleeping chironomid midge</name>
    <dbReference type="NCBI Taxonomy" id="319348"/>
    <lineage>
        <taxon>Eukaryota</taxon>
        <taxon>Metazoa</taxon>
        <taxon>Ecdysozoa</taxon>
        <taxon>Arthropoda</taxon>
        <taxon>Hexapoda</taxon>
        <taxon>Insecta</taxon>
        <taxon>Pterygota</taxon>
        <taxon>Neoptera</taxon>
        <taxon>Endopterygota</taxon>
        <taxon>Diptera</taxon>
        <taxon>Nematocera</taxon>
        <taxon>Chironomoidea</taxon>
        <taxon>Chironomidae</taxon>
        <taxon>Chironominae</taxon>
        <taxon>Polypedilum</taxon>
        <taxon>Polypedilum</taxon>
    </lineage>
</organism>
<evidence type="ECO:0000313" key="2">
    <source>
        <dbReference type="Proteomes" id="UP001107558"/>
    </source>
</evidence>
<name>A0A9J6CSW1_POLVA</name>
<keyword evidence="2" id="KW-1185">Reference proteome</keyword>
<dbReference type="AlphaFoldDB" id="A0A9J6CSW1"/>
<dbReference type="EMBL" id="JADBJN010000001">
    <property type="protein sequence ID" value="KAG5685064.1"/>
    <property type="molecule type" value="Genomic_DNA"/>
</dbReference>